<dbReference type="InterPro" id="IPR015943">
    <property type="entry name" value="WD40/YVTN_repeat-like_dom_sf"/>
</dbReference>
<reference evidence="8" key="1">
    <citation type="submission" date="2020-04" db="EMBL/GenBank/DDBJ databases">
        <authorList>
            <person name="Neveu A P."/>
        </authorList>
    </citation>
    <scope>NUCLEOTIDE SEQUENCE</scope>
    <source>
        <tissue evidence="8">Whole embryo</tissue>
    </source>
</reference>
<dbReference type="PANTHER" id="PTHR12106:SF23">
    <property type="entry name" value="SORTILIN"/>
    <property type="match status" value="1"/>
</dbReference>
<dbReference type="InterPro" id="IPR031778">
    <property type="entry name" value="Sortilin_N"/>
</dbReference>
<keyword evidence="6" id="KW-0732">Signal</keyword>
<dbReference type="InterPro" id="IPR006581">
    <property type="entry name" value="VPS10"/>
</dbReference>
<dbReference type="AlphaFoldDB" id="A0A6F9DTX5"/>
<feature type="chain" id="PRO_5026217076" evidence="6">
    <location>
        <begin position="27"/>
        <end position="843"/>
    </location>
</feature>
<keyword evidence="4" id="KW-0325">Glycoprotein</keyword>
<dbReference type="GO" id="GO:0006897">
    <property type="term" value="P:endocytosis"/>
    <property type="evidence" value="ECO:0007669"/>
    <property type="project" value="TreeGrafter"/>
</dbReference>
<accession>A0A6F9DTX5</accession>
<proteinExistence type="evidence at transcript level"/>
<name>A0A6F9DTX5_9ASCI</name>
<dbReference type="Gene3D" id="2.130.10.10">
    <property type="entry name" value="YVTN repeat-like/Quinoprotein amine dehydrogenase"/>
    <property type="match status" value="1"/>
</dbReference>
<dbReference type="GO" id="GO:0016050">
    <property type="term" value="P:vesicle organization"/>
    <property type="evidence" value="ECO:0007669"/>
    <property type="project" value="TreeGrafter"/>
</dbReference>
<evidence type="ECO:0000256" key="1">
    <source>
        <dbReference type="ARBA" id="ARBA00004370"/>
    </source>
</evidence>
<keyword evidence="2" id="KW-0677">Repeat</keyword>
<evidence type="ECO:0000256" key="3">
    <source>
        <dbReference type="ARBA" id="ARBA00023136"/>
    </source>
</evidence>
<dbReference type="GO" id="GO:0005829">
    <property type="term" value="C:cytosol"/>
    <property type="evidence" value="ECO:0007669"/>
    <property type="project" value="GOC"/>
</dbReference>
<organism evidence="8">
    <name type="scientific">Phallusia mammillata</name>
    <dbReference type="NCBI Taxonomy" id="59560"/>
    <lineage>
        <taxon>Eukaryota</taxon>
        <taxon>Metazoa</taxon>
        <taxon>Chordata</taxon>
        <taxon>Tunicata</taxon>
        <taxon>Ascidiacea</taxon>
        <taxon>Phlebobranchia</taxon>
        <taxon>Ascidiidae</taxon>
        <taxon>Phallusia</taxon>
    </lineage>
</organism>
<feature type="transmembrane region" description="Helical" evidence="5">
    <location>
        <begin position="743"/>
        <end position="765"/>
    </location>
</feature>
<keyword evidence="5" id="KW-0812">Transmembrane</keyword>
<dbReference type="GO" id="GO:0005794">
    <property type="term" value="C:Golgi apparatus"/>
    <property type="evidence" value="ECO:0007669"/>
    <property type="project" value="TreeGrafter"/>
</dbReference>
<keyword evidence="3 5" id="KW-0472">Membrane</keyword>
<dbReference type="Pfam" id="PF15901">
    <property type="entry name" value="Sortilin_C"/>
    <property type="match status" value="1"/>
</dbReference>
<feature type="signal peptide" evidence="6">
    <location>
        <begin position="1"/>
        <end position="26"/>
    </location>
</feature>
<evidence type="ECO:0000256" key="4">
    <source>
        <dbReference type="ARBA" id="ARBA00023180"/>
    </source>
</evidence>
<dbReference type="Gene3D" id="3.30.60.270">
    <property type="match status" value="1"/>
</dbReference>
<evidence type="ECO:0000256" key="2">
    <source>
        <dbReference type="ARBA" id="ARBA00022737"/>
    </source>
</evidence>
<dbReference type="GO" id="GO:0006895">
    <property type="term" value="P:Golgi to endosome transport"/>
    <property type="evidence" value="ECO:0007669"/>
    <property type="project" value="TreeGrafter"/>
</dbReference>
<feature type="domain" description="VPS10" evidence="7">
    <location>
        <begin position="105"/>
        <end position="717"/>
    </location>
</feature>
<dbReference type="SUPFAM" id="SSF110296">
    <property type="entry name" value="Oligoxyloglucan reducing end-specific cellobiohydrolase"/>
    <property type="match status" value="1"/>
</dbReference>
<dbReference type="Pfam" id="PF15902">
    <property type="entry name" value="Sortilin-Vps10"/>
    <property type="match status" value="1"/>
</dbReference>
<gene>
    <name evidence="8" type="primary">Sorcs1</name>
</gene>
<evidence type="ECO:0000256" key="5">
    <source>
        <dbReference type="SAM" id="Phobius"/>
    </source>
</evidence>
<dbReference type="SMART" id="SM00602">
    <property type="entry name" value="VPS10"/>
    <property type="match status" value="1"/>
</dbReference>
<dbReference type="GO" id="GO:0016020">
    <property type="term" value="C:membrane"/>
    <property type="evidence" value="ECO:0007669"/>
    <property type="project" value="UniProtKB-SubCell"/>
</dbReference>
<dbReference type="EMBL" id="LR790616">
    <property type="protein sequence ID" value="CAB3266478.1"/>
    <property type="molecule type" value="mRNA"/>
</dbReference>
<evidence type="ECO:0000259" key="7">
    <source>
        <dbReference type="SMART" id="SM00602"/>
    </source>
</evidence>
<protein>
    <submittedName>
        <fullName evidence="8">Sortilin-like</fullName>
    </submittedName>
</protein>
<keyword evidence="5" id="KW-1133">Transmembrane helix</keyword>
<evidence type="ECO:0000256" key="6">
    <source>
        <dbReference type="SAM" id="SignalP"/>
    </source>
</evidence>
<comment type="subcellular location">
    <subcellularLocation>
        <location evidence="1">Membrane</location>
    </subcellularLocation>
</comment>
<evidence type="ECO:0000313" key="8">
    <source>
        <dbReference type="EMBL" id="CAB3266478.1"/>
    </source>
</evidence>
<dbReference type="PANTHER" id="PTHR12106">
    <property type="entry name" value="SORTILIN RELATED"/>
    <property type="match status" value="1"/>
</dbReference>
<dbReference type="Gene3D" id="2.10.70.80">
    <property type="match status" value="1"/>
</dbReference>
<sequence>MFAEASGFSILLFVSVIFHTSLPTFCHDMQTFTKEFARTKRSEESTLNSDNTNRQKRDTVCNSIPDVQNVLSPKTTKHIFSNDENPAISLTWSGNQGVMLALTTRNFGISFRPSRLYRSTNRGQSFVDISDQIGHDTIRKSNGIHLSPNDSGKIILIGYVSPFTSTFHTNIYVSTDTGATFQKAICPFIMDATTLTFSPTDDYSLLAKSTNNSLFMSTDFGREWKLVKNQVHTGKWDPIVKHLFYYTFDPSGRMSSKSTENELYKQMSTATSGTLLAQHVHSFAVQNDFLFLSVQFPGNNGSRVMHISKDQGQTWNAAQLPLINPDQFYSILDMSESMVFVHVDAAGDTGHGNIYTSEERGIIFSKSLTRHLYPNTQGITDFYRVKSLPGVYITSQLTKDNTVHSRITFDKGGVWDSISSPAGSHCPSSEKECKLQIHNYFSASKHVSLPALPLSSPSAVGIIMAHGNLGDGLNFNPPNVFLTNDGGYTWKQPANLSGPYHYGIGDSGGILFAVPSKSELVNTIRFSFDEGDCWHSYKFTDTPIQITGISAEPGEKSTDVSIWGWNRSGDGSWMAITVDFRPAMGDSCGREDYQKWTAHETNTLSDEGCLLGEKKMYFRRAKGSLCVNDQTLVNNPVGQPCACQYSDYICDYAYVRNDQSMCVKDPAVATSNMDICIDNEEEVIETKGYRKIPGDKCQGGVQPNTKTEDLKKSCAKPQIIDEEFGVDPNDFVSYTPRHTSRHIGLVIFLVIIVIMMGVALGVLLYRKRKTMLRVRYTPLAQDDNEAAKRANGSAVHPLVGTSSLVDDDDDTVIVDPSSLANMKPKNGATLSYHDDSDEDLLVT</sequence>
<dbReference type="InterPro" id="IPR050310">
    <property type="entry name" value="VPS10-sortilin"/>
</dbReference>
<dbReference type="InterPro" id="IPR031777">
    <property type="entry name" value="Sortilin_C"/>
</dbReference>